<name>A0A443YVQ6_9GAMM</name>
<comment type="caution">
    <text evidence="1">The sequence shown here is derived from an EMBL/GenBank/DDBJ whole genome shotgun (WGS) entry which is preliminary data.</text>
</comment>
<dbReference type="AlphaFoldDB" id="A0A443YVQ6"/>
<protein>
    <submittedName>
        <fullName evidence="1">Uncharacterized protein</fullName>
    </submittedName>
</protein>
<gene>
    <name evidence="1" type="ORF">EGC76_11505</name>
</gene>
<dbReference type="InterPro" id="IPR029035">
    <property type="entry name" value="DHS-like_NAD/FAD-binding_dom"/>
</dbReference>
<organism evidence="1 2">
    <name type="scientific">Pseudidiomarina gelatinasegens</name>
    <dbReference type="NCBI Taxonomy" id="2487740"/>
    <lineage>
        <taxon>Bacteria</taxon>
        <taxon>Pseudomonadati</taxon>
        <taxon>Pseudomonadota</taxon>
        <taxon>Gammaproteobacteria</taxon>
        <taxon>Alteromonadales</taxon>
        <taxon>Idiomarinaceae</taxon>
        <taxon>Pseudidiomarina</taxon>
    </lineage>
</organism>
<evidence type="ECO:0000313" key="2">
    <source>
        <dbReference type="Proteomes" id="UP000288789"/>
    </source>
</evidence>
<sequence>MKVLPVQNDKPSTVFIFGAGASYADGVPLQVDILPQIIRDTDPQLKHSHTAKRLRKFLTEHFAQGQQAPSLEEVFGFIEFFIKNELSLSKEWGIKELLEIKADFTKVVHYLISKNTKRSELFGEFWRKINQVDPEVGVITTNYDTLADEAFDSIYPECLIDYCLDFINFRHPEARIPFDWWIDPKKPTGEFGYDKVTRIKLIKLHGSLNWKYCSCCGQIALTPWQHEFNLKLDSFKSFMDTQVTECPFDSNRLSSLLQMPTHIKNNHNFIFSKLYDEASYLVGNAKQLVFIGYSFPEADVHIRALIRRCFSEDGKIIVINKSRAKDLKHRYEGLAKNVDYHEYTFERFVRSKIFDDLLSANKTLQGTARFASRS</sequence>
<dbReference type="Pfam" id="PF13289">
    <property type="entry name" value="SIR2_2"/>
    <property type="match status" value="1"/>
</dbReference>
<dbReference type="EMBL" id="RSFE01000012">
    <property type="protein sequence ID" value="RWU08079.1"/>
    <property type="molecule type" value="Genomic_DNA"/>
</dbReference>
<dbReference type="Proteomes" id="UP000288789">
    <property type="component" value="Unassembled WGS sequence"/>
</dbReference>
<dbReference type="RefSeq" id="WP_128353151.1">
    <property type="nucleotide sequence ID" value="NZ_RSFE01000012.1"/>
</dbReference>
<proteinExistence type="predicted"/>
<keyword evidence="2" id="KW-1185">Reference proteome</keyword>
<evidence type="ECO:0000313" key="1">
    <source>
        <dbReference type="EMBL" id="RWU08079.1"/>
    </source>
</evidence>
<dbReference type="OrthoDB" id="9812283at2"/>
<accession>A0A443YVQ6</accession>
<dbReference type="Gene3D" id="3.40.50.1220">
    <property type="entry name" value="TPP-binding domain"/>
    <property type="match status" value="1"/>
</dbReference>
<dbReference type="SUPFAM" id="SSF52467">
    <property type="entry name" value="DHS-like NAD/FAD-binding domain"/>
    <property type="match status" value="1"/>
</dbReference>
<reference evidence="1 2" key="1">
    <citation type="submission" date="2018-12" db="EMBL/GenBank/DDBJ databases">
        <authorList>
            <person name="Li A."/>
            <person name="Zhang M."/>
            <person name="Zhu H."/>
        </authorList>
    </citation>
    <scope>NUCLEOTIDE SEQUENCE [LARGE SCALE GENOMIC DNA]</scope>
    <source>
        <strain evidence="1 2">R04H25</strain>
    </source>
</reference>